<dbReference type="HOGENOM" id="CLU_007100_6_0_1"/>
<feature type="transmembrane region" description="Helical" evidence="9">
    <location>
        <begin position="34"/>
        <end position="52"/>
    </location>
</feature>
<dbReference type="EMBL" id="AB079784">
    <property type="protein sequence ID" value="BAC57001.1"/>
    <property type="molecule type" value="Genomic_DNA"/>
</dbReference>
<dbReference type="GO" id="GO:0008137">
    <property type="term" value="F:NADH dehydrogenase (ubiquinone) activity"/>
    <property type="evidence" value="ECO:0007669"/>
    <property type="project" value="UniProtKB-EC"/>
</dbReference>
<comment type="subcellular location">
    <subcellularLocation>
        <location evidence="1">Membrane</location>
        <topology evidence="1">Multi-pass membrane protein</topology>
    </subcellularLocation>
</comment>
<gene>
    <name evidence="11" type="primary">nad5</name>
    <name evidence="12" type="synonym">ND5</name>
</gene>
<dbReference type="Pfam" id="PF00361">
    <property type="entry name" value="Proton_antipo_M"/>
    <property type="match status" value="1"/>
</dbReference>
<keyword evidence="13" id="KW-1185">Reference proteome</keyword>
<dbReference type="GO" id="GO:0015990">
    <property type="term" value="P:electron transport coupled proton transport"/>
    <property type="evidence" value="ECO:0007669"/>
    <property type="project" value="TreeGrafter"/>
</dbReference>
<evidence type="ECO:0000313" key="13">
    <source>
        <dbReference type="Proteomes" id="UP000007875"/>
    </source>
</evidence>
<evidence type="ECO:0000259" key="10">
    <source>
        <dbReference type="Pfam" id="PF00361"/>
    </source>
</evidence>
<keyword evidence="11" id="KW-0496">Mitochondrion</keyword>
<proteinExistence type="predicted"/>
<dbReference type="CTD" id="4540"/>
<dbReference type="eggNOG" id="KOG4668">
    <property type="taxonomic scope" value="Eukaryota"/>
</dbReference>
<evidence type="ECO:0000313" key="12">
    <source>
        <dbReference type="Ensembl" id="ENSCSAVP00000020152.1"/>
    </source>
</evidence>
<feature type="transmembrane region" description="Helical" evidence="9">
    <location>
        <begin position="506"/>
        <end position="525"/>
    </location>
</feature>
<evidence type="ECO:0000256" key="3">
    <source>
        <dbReference type="ARBA" id="ARBA00022660"/>
    </source>
</evidence>
<dbReference type="Proteomes" id="UP000007875">
    <property type="component" value="Unassembled WGS sequence"/>
</dbReference>
<accession>Q85UI2</accession>
<keyword evidence="4 9" id="KW-0812">Transmembrane</keyword>
<evidence type="ECO:0000256" key="4">
    <source>
        <dbReference type="ARBA" id="ARBA00022692"/>
    </source>
</evidence>
<evidence type="ECO:0000256" key="2">
    <source>
        <dbReference type="ARBA" id="ARBA00012944"/>
    </source>
</evidence>
<keyword evidence="6 9" id="KW-0472">Membrane</keyword>
<dbReference type="AlphaFoldDB" id="Q85UI2"/>
<keyword evidence="5 9" id="KW-1133">Transmembrane helix</keyword>
<dbReference type="STRING" id="51511.ENSCSAVP00000020152"/>
<feature type="transmembrane region" description="Helical" evidence="9">
    <location>
        <begin position="230"/>
        <end position="249"/>
    </location>
</feature>
<dbReference type="GO" id="GO:0042773">
    <property type="term" value="P:ATP synthesis coupled electron transport"/>
    <property type="evidence" value="ECO:0007669"/>
    <property type="project" value="InterPro"/>
</dbReference>
<feature type="transmembrane region" description="Helical" evidence="9">
    <location>
        <begin position="168"/>
        <end position="191"/>
    </location>
</feature>
<dbReference type="GeneTree" id="ENSGT00730000111303"/>
<keyword evidence="3" id="KW-0679">Respiratory chain</keyword>
<feature type="transmembrane region" description="Helical" evidence="9">
    <location>
        <begin position="297"/>
        <end position="314"/>
    </location>
</feature>
<dbReference type="GO" id="GO:0003954">
    <property type="term" value="F:NADH dehydrogenase activity"/>
    <property type="evidence" value="ECO:0007669"/>
    <property type="project" value="TreeGrafter"/>
</dbReference>
<keyword evidence="3" id="KW-0249">Electron transport</keyword>
<dbReference type="InterPro" id="IPR003945">
    <property type="entry name" value="NU5C-like"/>
</dbReference>
<feature type="transmembrane region" description="Helical" evidence="9">
    <location>
        <begin position="358"/>
        <end position="377"/>
    </location>
</feature>
<dbReference type="GeneID" id="806609"/>
<evidence type="ECO:0000256" key="5">
    <source>
        <dbReference type="ARBA" id="ARBA00022989"/>
    </source>
</evidence>
<dbReference type="PRINTS" id="PR01434">
    <property type="entry name" value="NADHDHGNASE5"/>
</dbReference>
<feature type="domain" description="NADH:quinone oxidoreductase/Mrp antiporter transmembrane" evidence="10">
    <location>
        <begin position="122"/>
        <end position="405"/>
    </location>
</feature>
<dbReference type="GO" id="GO:0016020">
    <property type="term" value="C:membrane"/>
    <property type="evidence" value="ECO:0007669"/>
    <property type="project" value="UniProtKB-SubCell"/>
</dbReference>
<comment type="catalytic activity">
    <reaction evidence="8">
        <text>a ubiquinone + NADH + 5 H(+)(in) = a ubiquinol + NAD(+) + 4 H(+)(out)</text>
        <dbReference type="Rhea" id="RHEA:29091"/>
        <dbReference type="Rhea" id="RHEA-COMP:9565"/>
        <dbReference type="Rhea" id="RHEA-COMP:9566"/>
        <dbReference type="ChEBI" id="CHEBI:15378"/>
        <dbReference type="ChEBI" id="CHEBI:16389"/>
        <dbReference type="ChEBI" id="CHEBI:17976"/>
        <dbReference type="ChEBI" id="CHEBI:57540"/>
        <dbReference type="ChEBI" id="CHEBI:57945"/>
        <dbReference type="EC" id="7.1.1.2"/>
    </reaction>
</comment>
<evidence type="ECO:0000256" key="7">
    <source>
        <dbReference type="ARBA" id="ARBA00031027"/>
    </source>
</evidence>
<feature type="transmembrane region" description="Helical" evidence="9">
    <location>
        <begin position="103"/>
        <end position="119"/>
    </location>
</feature>
<dbReference type="Ensembl" id="ENSCSAVT00000021025.1">
    <property type="protein sequence ID" value="ENSCSAVP00000020152.1"/>
    <property type="gene ID" value="ENSCSAVG00000012484.1"/>
</dbReference>
<feature type="transmembrane region" description="Helical" evidence="9">
    <location>
        <begin position="197"/>
        <end position="218"/>
    </location>
</feature>
<reference evidence="11 13" key="1">
    <citation type="journal article" date="2003" name="J. Mol. Evol.">
        <title>Mitochondrial genome of Ciona savignyi (Urochordata, Ascidiacea, Enterogona): comparison of gene arrangement and tRNA genes with Halocynthia roretzi mitochondrial genome.</title>
        <authorList>
            <person name="Yokobori S."/>
            <person name="Watanabe Y."/>
            <person name="Oshima T."/>
        </authorList>
    </citation>
    <scope>NUCLEOTIDE SEQUENCE [LARGE SCALE GENOMIC DNA]</scope>
</reference>
<feature type="transmembrane region" description="Helical" evidence="9">
    <location>
        <begin position="560"/>
        <end position="577"/>
    </location>
</feature>
<geneLocation type="mitochondrion" evidence="11"/>
<evidence type="ECO:0000256" key="9">
    <source>
        <dbReference type="SAM" id="Phobius"/>
    </source>
</evidence>
<evidence type="ECO:0000256" key="8">
    <source>
        <dbReference type="ARBA" id="ARBA00049551"/>
    </source>
</evidence>
<evidence type="ECO:0000313" key="11">
    <source>
        <dbReference type="EMBL" id="BAC57001.1"/>
    </source>
</evidence>
<protein>
    <recommendedName>
        <fullName evidence="2">NADH:ubiquinone reductase (H(+)-translocating)</fullName>
        <ecNumber evidence="2">7.1.1.2</ecNumber>
    </recommendedName>
    <alternativeName>
        <fullName evidence="7">NADH dehydrogenase subunit 5</fullName>
    </alternativeName>
</protein>
<feature type="transmembrane region" description="Helical" evidence="9">
    <location>
        <begin position="6"/>
        <end position="22"/>
    </location>
</feature>
<feature type="transmembrane region" description="Helical" evidence="9">
    <location>
        <begin position="473"/>
        <end position="494"/>
    </location>
</feature>
<dbReference type="PANTHER" id="PTHR42829:SF2">
    <property type="entry name" value="NADH-UBIQUINONE OXIDOREDUCTASE CHAIN 5"/>
    <property type="match status" value="1"/>
</dbReference>
<organism evidence="11 13">
    <name type="scientific">Ciona savignyi</name>
    <name type="common">Pacific transparent sea squirt</name>
    <dbReference type="NCBI Taxonomy" id="51511"/>
    <lineage>
        <taxon>Eukaryota</taxon>
        <taxon>Metazoa</taxon>
        <taxon>Chordata</taxon>
        <taxon>Tunicata</taxon>
        <taxon>Ascidiacea</taxon>
        <taxon>Phlebobranchia</taxon>
        <taxon>Cionidae</taxon>
        <taxon>Ciona</taxon>
    </lineage>
</organism>
<evidence type="ECO:0000256" key="6">
    <source>
        <dbReference type="ARBA" id="ARBA00023136"/>
    </source>
</evidence>
<dbReference type="EC" id="7.1.1.2" evidence="2"/>
<dbReference type="PANTHER" id="PTHR42829">
    <property type="entry name" value="NADH-UBIQUINONE OXIDOREDUCTASE CHAIN 5"/>
    <property type="match status" value="1"/>
</dbReference>
<name>Q85UI2_CIOSA</name>
<sequence>MMVGIVKLILIYLPFLMSSILFNKSLVNMKSMKINSFMFLMFSLLLFLNSNNGVSMIGMGWMNMKFVLSWDFYSIVFIFIGMSVTWSILNFAQWYMGAEVKNGTFNSFLFLFLMFMFILTSSVNLVFLLIGWEGVGIMSFLLINWWFGRGEAGLSGIQAMVYNRIGDFFIYIGIFFFLSSLSEVVMLSFFFNMEYMVNNLILIFLLIGMMAKSSLFFFQPWLPNAMEGPTPVSALLHSSTMVVAGVYLMCRLVGMFNLTVLGVVGLIGALTMLYGSVCALMQPDMKKIIAHSTTSQLGLMVVTLGFGYPFISFLHMGMHAYIKSLIFISSGVFIHGTMNLQDFRKMKMGSISSKFSMYCMFFCSLSLGGFPFLAGFYSKDSILENMYGSFLNSFLSLVVILGSVMTVVYSFKLMYLVLFFNNNDGSFSVKLEGQESFNSTFFFMSRLFLGGISGGFFFMWSIFLVMGEEYISWYLKVIPLMILFFGLLVGLILVPSKMLVAPVFNLLYYNPVVHRITLFMFYRSIKIMKYIEFFGMEILWVSHLKKIPLLSSLFNGFVTYKNYFFFCIVGLLLLMFLF</sequence>
<keyword evidence="3" id="KW-0813">Transport</keyword>
<reference evidence="12" key="3">
    <citation type="submission" date="2025-05" db="UniProtKB">
        <authorList>
            <consortium name="Ensembl"/>
        </authorList>
    </citation>
    <scope>IDENTIFICATION</scope>
</reference>
<dbReference type="Proteomes" id="UP000007875">
    <property type="component" value="Mitochondrion"/>
</dbReference>
<feature type="transmembrane region" description="Helical" evidence="9">
    <location>
        <begin position="255"/>
        <end position="277"/>
    </location>
</feature>
<feature type="transmembrane region" description="Helical" evidence="9">
    <location>
        <begin position="397"/>
        <end position="420"/>
    </location>
</feature>
<feature type="transmembrane region" description="Helical" evidence="9">
    <location>
        <begin position="320"/>
        <end position="338"/>
    </location>
</feature>
<reference evidence="13" key="2">
    <citation type="submission" date="2003-08" db="EMBL/GenBank/DDBJ databases">
        <authorList>
            <person name="Birren B."/>
            <person name="Nusbaum C."/>
            <person name="Abebe A."/>
            <person name="Abouelleil A."/>
            <person name="Adekoya E."/>
            <person name="Ait-zahra M."/>
            <person name="Allen N."/>
            <person name="Allen T."/>
            <person name="An P."/>
            <person name="Anderson M."/>
            <person name="Anderson S."/>
            <person name="Arachchi H."/>
            <person name="Armbruster J."/>
            <person name="Bachantsang P."/>
            <person name="Baldwin J."/>
            <person name="Barry A."/>
            <person name="Bayul T."/>
            <person name="Blitshsteyn B."/>
            <person name="Bloom T."/>
            <person name="Blye J."/>
            <person name="Boguslavskiy L."/>
            <person name="Borowsky M."/>
            <person name="Boukhgalter B."/>
            <person name="Brunache A."/>
            <person name="Butler J."/>
            <person name="Calixte N."/>
            <person name="Calvo S."/>
            <person name="Camarata J."/>
            <person name="Campo K."/>
            <person name="Chang J."/>
            <person name="Cheshatsang Y."/>
            <person name="Citroen M."/>
            <person name="Collymore A."/>
            <person name="Considine T."/>
            <person name="Cook A."/>
            <person name="Cooke P."/>
            <person name="Corum B."/>
            <person name="Cuomo C."/>
            <person name="David R."/>
            <person name="Dawoe T."/>
            <person name="Degray S."/>
            <person name="Dodge S."/>
            <person name="Dooley K."/>
            <person name="Dorje P."/>
            <person name="Dorjee K."/>
            <person name="Dorris L."/>
            <person name="Duffey N."/>
            <person name="Dupes A."/>
            <person name="Elkins T."/>
            <person name="Engels R."/>
            <person name="Erickson J."/>
            <person name="Farina A."/>
            <person name="Faro S."/>
            <person name="Ferreira P."/>
            <person name="Fischer H."/>
            <person name="Fitzgerald M."/>
            <person name="Foley K."/>
            <person name="Gage D."/>
            <person name="Galagan J."/>
            <person name="Gearin G."/>
            <person name="Gnerre S."/>
            <person name="Gnirke A."/>
            <person name="Goyette A."/>
            <person name="Graham J."/>
            <person name="Grandbois E."/>
            <person name="Gyaltsen K."/>
            <person name="Hafez N."/>
            <person name="Hagopian D."/>
            <person name="Hagos B."/>
            <person name="Hall J."/>
            <person name="Hatcher B."/>
            <person name="Heller A."/>
            <person name="Higgins H."/>
            <person name="Honan T."/>
            <person name="Horn A."/>
            <person name="Houde N."/>
            <person name="Hughes L."/>
            <person name="Hulme W."/>
            <person name="Husby E."/>
            <person name="Iliev I."/>
            <person name="Jaffe D."/>
            <person name="Jones C."/>
            <person name="Kamal M."/>
            <person name="Kamat A."/>
            <person name="Kamvysselis M."/>
            <person name="Karlsson E."/>
            <person name="Kells C."/>
            <person name="Kieu A."/>
            <person name="Kisner P."/>
            <person name="Kodira C."/>
            <person name="Kulbokas E."/>
            <person name="Labutti K."/>
            <person name="Lama D."/>
            <person name="Landers T."/>
            <person name="Leger J."/>
            <person name="Levine S."/>
            <person name="Lewis D."/>
            <person name="Lewis T."/>
            <person name="Lindblad-toh K."/>
            <person name="Liu X."/>
            <person name="Lokyitsang T."/>
            <person name="Lokyitsang Y."/>
            <person name="Lucien O."/>
            <person name="Lui A."/>
            <person name="Ma L.J."/>
            <person name="Mabbitt R."/>
            <person name="Macdonald J."/>
            <person name="Maclean C."/>
            <person name="Major J."/>
            <person name="Manning J."/>
            <person name="Marabella R."/>
            <person name="Maru K."/>
            <person name="Matthews C."/>
            <person name="Mauceli E."/>
            <person name="Mccarthy M."/>
            <person name="Mcdonough S."/>
            <person name="Mcghee T."/>
            <person name="Meldrim J."/>
            <person name="Meneus L."/>
            <person name="Mesirov J."/>
            <person name="Mihalev A."/>
            <person name="Mihova T."/>
            <person name="Mikkelsen T."/>
            <person name="Mlenga V."/>
            <person name="Moru K."/>
            <person name="Mozes J."/>
            <person name="Mulrain L."/>
            <person name="Munson G."/>
            <person name="Naylor J."/>
            <person name="Newes C."/>
            <person name="Nguyen C."/>
            <person name="Nguyen N."/>
            <person name="Nguyen T."/>
            <person name="Nicol R."/>
            <person name="Nielsen C."/>
            <person name="Nizzari M."/>
            <person name="Norbu C."/>
            <person name="Norbu N."/>
            <person name="O'donnell P."/>
            <person name="Okoawo O."/>
            <person name="O'leary S."/>
            <person name="Omotosho B."/>
            <person name="O'neill K."/>
            <person name="Osman S."/>
            <person name="Parker S."/>
            <person name="Perrin D."/>
            <person name="Phunkhang P."/>
            <person name="Piqani B."/>
            <person name="Purcell S."/>
            <person name="Rachupka T."/>
            <person name="Ramasamy U."/>
            <person name="Rameau R."/>
            <person name="Ray V."/>
            <person name="Raymond C."/>
            <person name="Retta R."/>
            <person name="Richardson S."/>
            <person name="Rise C."/>
            <person name="Rodriguez J."/>
            <person name="Rogers J."/>
            <person name="Rogov P."/>
            <person name="Rutman M."/>
            <person name="Schupbach R."/>
            <person name="Seaman C."/>
            <person name="Settipalli S."/>
            <person name="Sharpe T."/>
            <person name="Sheridan J."/>
            <person name="Sherpa N."/>
            <person name="Shi J."/>
            <person name="Smirnov S."/>
            <person name="Smith C."/>
            <person name="Sougnez C."/>
            <person name="Spencer B."/>
            <person name="Stalker J."/>
            <person name="Stange-thomann N."/>
            <person name="Stavropoulos S."/>
            <person name="Stetson K."/>
            <person name="Stone C."/>
            <person name="Stone S."/>
            <person name="Stubbs M."/>
            <person name="Talamas J."/>
            <person name="Tchuinga P."/>
            <person name="Tenzing P."/>
            <person name="Tesfaye S."/>
            <person name="Theodore J."/>
            <person name="Thoulutsang Y."/>
            <person name="Topham K."/>
            <person name="Towey S."/>
            <person name="Tsamla T."/>
            <person name="Tsomo N."/>
            <person name="Vallee D."/>
            <person name="Vassiliev H."/>
            <person name="Venkataraman V."/>
            <person name="Vinson J."/>
            <person name="Vo A."/>
            <person name="Wade C."/>
            <person name="Wang S."/>
            <person name="Wangchuk T."/>
            <person name="Wangdi T."/>
            <person name="Whittaker C."/>
            <person name="Wilkinson J."/>
            <person name="Wu Y."/>
            <person name="Wyman D."/>
            <person name="Yadav S."/>
            <person name="Yang S."/>
            <person name="Yang X."/>
            <person name="Yeager S."/>
            <person name="Yee E."/>
            <person name="Young G."/>
            <person name="Zainoun J."/>
            <person name="Zembeck L."/>
            <person name="Zimmer A."/>
            <person name="Zody M."/>
            <person name="Lander E."/>
        </authorList>
    </citation>
    <scope>NUCLEOTIDE SEQUENCE [LARGE SCALE GENOMIC DNA]</scope>
</reference>
<dbReference type="RefSeq" id="NP_786953.1">
    <property type="nucleotide sequence ID" value="NC_004570.1"/>
</dbReference>
<feature type="transmembrane region" description="Helical" evidence="9">
    <location>
        <begin position="72"/>
        <end position="91"/>
    </location>
</feature>
<evidence type="ECO:0000256" key="1">
    <source>
        <dbReference type="ARBA" id="ARBA00004141"/>
    </source>
</evidence>
<feature type="transmembrane region" description="Helical" evidence="9">
    <location>
        <begin position="441"/>
        <end position="467"/>
    </location>
</feature>
<dbReference type="InterPro" id="IPR001750">
    <property type="entry name" value="ND/Mrp_TM"/>
</dbReference>